<proteinExistence type="predicted"/>
<accession>A0A0U5FB46</accession>
<organism evidence="1 2">
    <name type="scientific">Xanthomonas citri pv. citri</name>
    <dbReference type="NCBI Taxonomy" id="611301"/>
    <lineage>
        <taxon>Bacteria</taxon>
        <taxon>Pseudomonadati</taxon>
        <taxon>Pseudomonadota</taxon>
        <taxon>Gammaproteobacteria</taxon>
        <taxon>Lysobacterales</taxon>
        <taxon>Lysobacteraceae</taxon>
        <taxon>Xanthomonas</taxon>
    </lineage>
</organism>
<dbReference type="AlphaFoldDB" id="A0A0U5FB46"/>
<evidence type="ECO:0000313" key="2">
    <source>
        <dbReference type="Proteomes" id="UP000052230"/>
    </source>
</evidence>
<keyword evidence="2" id="KW-1185">Reference proteome</keyword>
<dbReference type="EMBL" id="CCXZ01000001">
    <property type="protein sequence ID" value="CEG14095.1"/>
    <property type="molecule type" value="Genomic_DNA"/>
</dbReference>
<protein>
    <submittedName>
        <fullName evidence="1">Uncharacterized domain protein</fullName>
    </submittedName>
</protein>
<name>A0A0U5FB46_XANCI</name>
<comment type="caution">
    <text evidence="1">The sequence shown here is derived from an EMBL/GenBank/DDBJ whole genome shotgun (WGS) entry which is preliminary data.</text>
</comment>
<gene>
    <name evidence="1" type="ORF">XAC3562_10034</name>
</gene>
<reference evidence="1 2" key="1">
    <citation type="submission" date="2014-09" db="EMBL/GenBank/DDBJ databases">
        <authorList>
            <person name="Regsiter A."/>
        </authorList>
    </citation>
    <scope>NUCLEOTIDE SEQUENCE [LARGE SCALE GENOMIC DNA]</scope>
</reference>
<evidence type="ECO:0000313" key="1">
    <source>
        <dbReference type="EMBL" id="CEG14095.1"/>
    </source>
</evidence>
<dbReference type="Proteomes" id="UP000052230">
    <property type="component" value="Unassembled WGS sequence"/>
</dbReference>
<sequence>MPLTADASIRRKIDSADTHAAVARTLRDIARFCAAYQSRKCALQSVTAMQFAYWRSIGHTRQLGTADALIQTDAAHRAQRACT</sequence>